<reference evidence="2" key="1">
    <citation type="submission" date="2022-07" db="EMBL/GenBank/DDBJ databases">
        <title>Phylogenomic reconstructions and comparative analyses of Kickxellomycotina fungi.</title>
        <authorList>
            <person name="Reynolds N.K."/>
            <person name="Stajich J.E."/>
            <person name="Barry K."/>
            <person name="Grigoriev I.V."/>
            <person name="Crous P."/>
            <person name="Smith M.E."/>
        </authorList>
    </citation>
    <scope>NUCLEOTIDE SEQUENCE</scope>
    <source>
        <strain evidence="2">RSA 861</strain>
    </source>
</reference>
<keyword evidence="3" id="KW-1185">Reference proteome</keyword>
<feature type="signal peptide" evidence="1">
    <location>
        <begin position="1"/>
        <end position="20"/>
    </location>
</feature>
<sequence>MKYATTLLVIAPLLLANVLAMSESDIVDMKETFKKADDYAYSPGFFNLWSTKIPKGKALRVIPENVGDYQAGQYGEKRLWLIYAEGCKFSAKFLKEAWFPKLDKYDGAYAYGQVKCQLKGKGPNNDICEENSRSGYPTVLIRVKDGWDEVTPQDNETFQQVLDNYLNSKEVLTGTPKD</sequence>
<gene>
    <name evidence="2" type="ORF">IWQ60_010864</name>
</gene>
<feature type="chain" id="PRO_5040724576" evidence="1">
    <location>
        <begin position="21"/>
        <end position="178"/>
    </location>
</feature>
<accession>A0A9W7ZPC7</accession>
<evidence type="ECO:0000313" key="3">
    <source>
        <dbReference type="Proteomes" id="UP001150569"/>
    </source>
</evidence>
<proteinExistence type="predicted"/>
<evidence type="ECO:0000256" key="1">
    <source>
        <dbReference type="SAM" id="SignalP"/>
    </source>
</evidence>
<organism evidence="2 3">
    <name type="scientific">Tieghemiomyces parasiticus</name>
    <dbReference type="NCBI Taxonomy" id="78921"/>
    <lineage>
        <taxon>Eukaryota</taxon>
        <taxon>Fungi</taxon>
        <taxon>Fungi incertae sedis</taxon>
        <taxon>Zoopagomycota</taxon>
        <taxon>Kickxellomycotina</taxon>
        <taxon>Dimargaritomycetes</taxon>
        <taxon>Dimargaritales</taxon>
        <taxon>Dimargaritaceae</taxon>
        <taxon>Tieghemiomyces</taxon>
    </lineage>
</organism>
<comment type="caution">
    <text evidence="2">The sequence shown here is derived from an EMBL/GenBank/DDBJ whole genome shotgun (WGS) entry which is preliminary data.</text>
</comment>
<name>A0A9W7ZPC7_9FUNG</name>
<dbReference type="AlphaFoldDB" id="A0A9W7ZPC7"/>
<dbReference type="EMBL" id="JANBPT010001106">
    <property type="protein sequence ID" value="KAJ1910036.1"/>
    <property type="molecule type" value="Genomic_DNA"/>
</dbReference>
<keyword evidence="1" id="KW-0732">Signal</keyword>
<dbReference type="Proteomes" id="UP001150569">
    <property type="component" value="Unassembled WGS sequence"/>
</dbReference>
<evidence type="ECO:0000313" key="2">
    <source>
        <dbReference type="EMBL" id="KAJ1910036.1"/>
    </source>
</evidence>
<protein>
    <submittedName>
        <fullName evidence="2">Uncharacterized protein</fullName>
    </submittedName>
</protein>